<comment type="caution">
    <text evidence="5">The sequence shown here is derived from an EMBL/GenBank/DDBJ whole genome shotgun (WGS) entry which is preliminary data.</text>
</comment>
<dbReference type="InterPro" id="IPR001307">
    <property type="entry name" value="Thiosulphate_STrfase_CS"/>
</dbReference>
<reference evidence="5 6" key="2">
    <citation type="submission" date="2018-03" db="EMBL/GenBank/DDBJ databases">
        <title>The ancient ancestry and fast evolution of plastids.</title>
        <authorList>
            <person name="Moore K.R."/>
            <person name="Magnabosco C."/>
            <person name="Momper L."/>
            <person name="Gold D.A."/>
            <person name="Bosak T."/>
            <person name="Fournier G.P."/>
        </authorList>
    </citation>
    <scope>NUCLEOTIDE SEQUENCE [LARGE SCALE GENOMIC DNA]</scope>
    <source>
        <strain evidence="5 6">CCAP 1448/3</strain>
    </source>
</reference>
<dbReference type="GO" id="GO:0004792">
    <property type="term" value="F:thiosulfate-cyanide sulfurtransferase activity"/>
    <property type="evidence" value="ECO:0007669"/>
    <property type="project" value="UniProtKB-EC"/>
</dbReference>
<dbReference type="PANTHER" id="PTHR43855">
    <property type="entry name" value="THIOSULFATE SULFURTRANSFERASE"/>
    <property type="match status" value="1"/>
</dbReference>
<dbReference type="EMBL" id="PVWJ01000093">
    <property type="protein sequence ID" value="PSB01700.1"/>
    <property type="molecule type" value="Genomic_DNA"/>
</dbReference>
<dbReference type="OrthoDB" id="9770030at2"/>
<dbReference type="PANTHER" id="PTHR43855:SF1">
    <property type="entry name" value="THIOSULFATE SULFURTRANSFERASE"/>
    <property type="match status" value="1"/>
</dbReference>
<accession>A0A2T1C0A2</accession>
<comment type="catalytic activity">
    <reaction evidence="2">
        <text>thiosulfate + hydrogen cyanide = thiocyanate + sulfite + 2 H(+)</text>
        <dbReference type="Rhea" id="RHEA:16881"/>
        <dbReference type="ChEBI" id="CHEBI:15378"/>
        <dbReference type="ChEBI" id="CHEBI:17359"/>
        <dbReference type="ChEBI" id="CHEBI:18022"/>
        <dbReference type="ChEBI" id="CHEBI:18407"/>
        <dbReference type="ChEBI" id="CHEBI:33542"/>
        <dbReference type="EC" id="2.8.1.1"/>
    </reaction>
</comment>
<name>A0A2T1C0A2_9CYAN</name>
<reference evidence="5 6" key="1">
    <citation type="submission" date="2018-02" db="EMBL/GenBank/DDBJ databases">
        <authorList>
            <person name="Cohen D.B."/>
            <person name="Kent A.D."/>
        </authorList>
    </citation>
    <scope>NUCLEOTIDE SEQUENCE [LARGE SCALE GENOMIC DNA]</scope>
    <source>
        <strain evidence="5 6">CCAP 1448/3</strain>
    </source>
</reference>
<dbReference type="InterPro" id="IPR051126">
    <property type="entry name" value="Thiosulfate_sulfurtransferase"/>
</dbReference>
<protein>
    <recommendedName>
        <fullName evidence="3">Sulfurtransferase</fullName>
    </recommendedName>
</protein>
<keyword evidence="6" id="KW-1185">Reference proteome</keyword>
<dbReference type="SUPFAM" id="SSF52821">
    <property type="entry name" value="Rhodanese/Cell cycle control phosphatase"/>
    <property type="match status" value="2"/>
</dbReference>
<dbReference type="Gene3D" id="3.40.250.10">
    <property type="entry name" value="Rhodanese-like domain"/>
    <property type="match status" value="2"/>
</dbReference>
<dbReference type="CDD" id="cd01448">
    <property type="entry name" value="TST_Repeat_1"/>
    <property type="match status" value="1"/>
</dbReference>
<evidence type="ECO:0000256" key="3">
    <source>
        <dbReference type="RuleBase" id="RU000507"/>
    </source>
</evidence>
<dbReference type="Pfam" id="PF00581">
    <property type="entry name" value="Rhodanese"/>
    <property type="match status" value="2"/>
</dbReference>
<dbReference type="CDD" id="cd01449">
    <property type="entry name" value="TST_Repeat_2"/>
    <property type="match status" value="1"/>
</dbReference>
<dbReference type="Proteomes" id="UP000238762">
    <property type="component" value="Unassembled WGS sequence"/>
</dbReference>
<dbReference type="PROSITE" id="PS00683">
    <property type="entry name" value="RHODANESE_2"/>
    <property type="match status" value="1"/>
</dbReference>
<dbReference type="AlphaFoldDB" id="A0A2T1C0A2"/>
<dbReference type="InterPro" id="IPR001763">
    <property type="entry name" value="Rhodanese-like_dom"/>
</dbReference>
<evidence type="ECO:0000313" key="5">
    <source>
        <dbReference type="EMBL" id="PSB01700.1"/>
    </source>
</evidence>
<organism evidence="5 6">
    <name type="scientific">Merismopedia glauca CCAP 1448/3</name>
    <dbReference type="NCBI Taxonomy" id="1296344"/>
    <lineage>
        <taxon>Bacteria</taxon>
        <taxon>Bacillati</taxon>
        <taxon>Cyanobacteriota</taxon>
        <taxon>Cyanophyceae</taxon>
        <taxon>Synechococcales</taxon>
        <taxon>Merismopediaceae</taxon>
        <taxon>Merismopedia</taxon>
    </lineage>
</organism>
<evidence type="ECO:0000313" key="6">
    <source>
        <dbReference type="Proteomes" id="UP000238762"/>
    </source>
</evidence>
<dbReference type="PROSITE" id="PS50206">
    <property type="entry name" value="RHODANESE_3"/>
    <property type="match status" value="2"/>
</dbReference>
<dbReference type="InterPro" id="IPR036873">
    <property type="entry name" value="Rhodanese-like_dom_sf"/>
</dbReference>
<gene>
    <name evidence="5" type="ORF">C7B64_16960</name>
</gene>
<sequence>MLSSPNLRIIEIDLDHTSYQSGHIPSAIFWSRLNTTNESDFRVQFDRLKLEHLMGKSGITKDTTIVIYSGSFAGASFLFWYLKIWGHEDVKILNGSRQKWMAEGRELTVEIPKITASTYTASEPNFNWRVSLVEVQKAINHSQYVLVDARTVQEYNGEWFWFTDQPAQEGERSGHIPGAVHIGFELALNDDATFKSREELSLLYSSKGVTSEKEIITYCTVGARSSFTWFVLKYLLGYPHVRNYDGSWNEWGRLPNSAIEI</sequence>
<dbReference type="SMART" id="SM00450">
    <property type="entry name" value="RHOD"/>
    <property type="match status" value="2"/>
</dbReference>
<evidence type="ECO:0000256" key="2">
    <source>
        <dbReference type="ARBA" id="ARBA00047549"/>
    </source>
</evidence>
<evidence type="ECO:0000256" key="1">
    <source>
        <dbReference type="ARBA" id="ARBA00022737"/>
    </source>
</evidence>
<keyword evidence="3 5" id="KW-0808">Transferase</keyword>
<evidence type="ECO:0000259" key="4">
    <source>
        <dbReference type="PROSITE" id="PS50206"/>
    </source>
</evidence>
<keyword evidence="1" id="KW-0677">Repeat</keyword>
<feature type="domain" description="Rhodanese" evidence="4">
    <location>
        <begin position="3"/>
        <end position="109"/>
    </location>
</feature>
<proteinExistence type="predicted"/>
<feature type="domain" description="Rhodanese" evidence="4">
    <location>
        <begin position="140"/>
        <end position="260"/>
    </location>
</feature>